<keyword evidence="2" id="KW-1185">Reference proteome</keyword>
<name>A0AAV4SHA5_9ARAC</name>
<dbReference type="Proteomes" id="UP001054837">
    <property type="component" value="Unassembled WGS sequence"/>
</dbReference>
<evidence type="ECO:0000313" key="1">
    <source>
        <dbReference type="EMBL" id="GIY33175.1"/>
    </source>
</evidence>
<gene>
    <name evidence="1" type="ORF">CDAR_422691</name>
</gene>
<dbReference type="AlphaFoldDB" id="A0AAV4SHA5"/>
<evidence type="ECO:0000313" key="2">
    <source>
        <dbReference type="Proteomes" id="UP001054837"/>
    </source>
</evidence>
<reference evidence="1 2" key="1">
    <citation type="submission" date="2021-06" db="EMBL/GenBank/DDBJ databases">
        <title>Caerostris darwini draft genome.</title>
        <authorList>
            <person name="Kono N."/>
            <person name="Arakawa K."/>
        </authorList>
    </citation>
    <scope>NUCLEOTIDE SEQUENCE [LARGE SCALE GENOMIC DNA]</scope>
</reference>
<dbReference type="EMBL" id="BPLQ01007910">
    <property type="protein sequence ID" value="GIY33175.1"/>
    <property type="molecule type" value="Genomic_DNA"/>
</dbReference>
<comment type="caution">
    <text evidence="1">The sequence shown here is derived from an EMBL/GenBank/DDBJ whole genome shotgun (WGS) entry which is preliminary data.</text>
</comment>
<organism evidence="1 2">
    <name type="scientific">Caerostris darwini</name>
    <dbReference type="NCBI Taxonomy" id="1538125"/>
    <lineage>
        <taxon>Eukaryota</taxon>
        <taxon>Metazoa</taxon>
        <taxon>Ecdysozoa</taxon>
        <taxon>Arthropoda</taxon>
        <taxon>Chelicerata</taxon>
        <taxon>Arachnida</taxon>
        <taxon>Araneae</taxon>
        <taxon>Araneomorphae</taxon>
        <taxon>Entelegynae</taxon>
        <taxon>Araneoidea</taxon>
        <taxon>Araneidae</taxon>
        <taxon>Caerostris</taxon>
    </lineage>
</organism>
<protein>
    <submittedName>
        <fullName evidence="1">Uncharacterized protein</fullName>
    </submittedName>
</protein>
<accession>A0AAV4SHA5</accession>
<proteinExistence type="predicted"/>
<sequence>MGGMTKQIVPHIPQFSHRQRILVHRIPFAPQHTLAMTFPADAIDYAFFGAEPPASTHCLNCFFVSGV</sequence>